<feature type="transmembrane region" description="Helical" evidence="1">
    <location>
        <begin position="54"/>
        <end position="81"/>
    </location>
</feature>
<keyword evidence="1" id="KW-0472">Membrane</keyword>
<dbReference type="AlphaFoldDB" id="A0AAP0M5L7"/>
<protein>
    <submittedName>
        <fullName evidence="2">Uncharacterized protein</fullName>
    </submittedName>
</protein>
<comment type="caution">
    <text evidence="2">The sequence shown here is derived from an EMBL/GenBank/DDBJ whole genome shotgun (WGS) entry which is preliminary data.</text>
</comment>
<dbReference type="Proteomes" id="UP001428341">
    <property type="component" value="Unassembled WGS sequence"/>
</dbReference>
<reference evidence="2 3" key="1">
    <citation type="submission" date="2024-05" db="EMBL/GenBank/DDBJ databases">
        <title>Haplotype-resolved chromosome-level genome assembly of Huyou (Citrus changshanensis).</title>
        <authorList>
            <person name="Miao C."/>
            <person name="Chen W."/>
            <person name="Wu Y."/>
            <person name="Wang L."/>
            <person name="Zhao S."/>
            <person name="Grierson D."/>
            <person name="Xu C."/>
            <person name="Chen K."/>
        </authorList>
    </citation>
    <scope>NUCLEOTIDE SEQUENCE [LARGE SCALE GENOMIC DNA]</scope>
    <source>
        <strain evidence="2">01-14</strain>
        <tissue evidence="2">Leaf</tissue>
    </source>
</reference>
<keyword evidence="1" id="KW-1133">Transmembrane helix</keyword>
<name>A0AAP0M5L7_9ROSI</name>
<evidence type="ECO:0000256" key="1">
    <source>
        <dbReference type="SAM" id="Phobius"/>
    </source>
</evidence>
<keyword evidence="3" id="KW-1185">Reference proteome</keyword>
<evidence type="ECO:0000313" key="2">
    <source>
        <dbReference type="EMBL" id="KAK9193209.1"/>
    </source>
</evidence>
<accession>A0AAP0M5L7</accession>
<keyword evidence="1" id="KW-0812">Transmembrane</keyword>
<sequence>MRVRSHGYMSRQSFWLGRLILSTISLVLVLFYHYFTTTTRLLVNDRSSVFGINYIILVPFISFVPCAEKPCNACYFAFLILRIK</sequence>
<proteinExistence type="predicted"/>
<gene>
    <name evidence="2" type="ORF">WN944_003906</name>
</gene>
<evidence type="ECO:0000313" key="3">
    <source>
        <dbReference type="Proteomes" id="UP001428341"/>
    </source>
</evidence>
<dbReference type="EMBL" id="JBCGBO010000006">
    <property type="protein sequence ID" value="KAK9193209.1"/>
    <property type="molecule type" value="Genomic_DNA"/>
</dbReference>
<organism evidence="2 3">
    <name type="scientific">Citrus x changshan-huyou</name>
    <dbReference type="NCBI Taxonomy" id="2935761"/>
    <lineage>
        <taxon>Eukaryota</taxon>
        <taxon>Viridiplantae</taxon>
        <taxon>Streptophyta</taxon>
        <taxon>Embryophyta</taxon>
        <taxon>Tracheophyta</taxon>
        <taxon>Spermatophyta</taxon>
        <taxon>Magnoliopsida</taxon>
        <taxon>eudicotyledons</taxon>
        <taxon>Gunneridae</taxon>
        <taxon>Pentapetalae</taxon>
        <taxon>rosids</taxon>
        <taxon>malvids</taxon>
        <taxon>Sapindales</taxon>
        <taxon>Rutaceae</taxon>
        <taxon>Aurantioideae</taxon>
        <taxon>Citrus</taxon>
    </lineage>
</organism>
<feature type="transmembrane region" description="Helical" evidence="1">
    <location>
        <begin position="12"/>
        <end position="34"/>
    </location>
</feature>